<evidence type="ECO:0000313" key="1">
    <source>
        <dbReference type="EMBL" id="KAK4034189.1"/>
    </source>
</evidence>
<proteinExistence type="predicted"/>
<accession>A0AAN6P9F8</accession>
<keyword evidence="2" id="KW-1185">Reference proteome</keyword>
<gene>
    <name evidence="1" type="ORF">C8A01DRAFT_18963</name>
</gene>
<name>A0AAN6P9F8_9PEZI</name>
<reference evidence="2" key="1">
    <citation type="journal article" date="2023" name="Mol. Phylogenet. Evol.">
        <title>Genome-scale phylogeny and comparative genomics of the fungal order Sordariales.</title>
        <authorList>
            <person name="Hensen N."/>
            <person name="Bonometti L."/>
            <person name="Westerberg I."/>
            <person name="Brannstrom I.O."/>
            <person name="Guillou S."/>
            <person name="Cros-Aarteil S."/>
            <person name="Calhoun S."/>
            <person name="Haridas S."/>
            <person name="Kuo A."/>
            <person name="Mondo S."/>
            <person name="Pangilinan J."/>
            <person name="Riley R."/>
            <person name="LaButti K."/>
            <person name="Andreopoulos B."/>
            <person name="Lipzen A."/>
            <person name="Chen C."/>
            <person name="Yan M."/>
            <person name="Daum C."/>
            <person name="Ng V."/>
            <person name="Clum A."/>
            <person name="Steindorff A."/>
            <person name="Ohm R.A."/>
            <person name="Martin F."/>
            <person name="Silar P."/>
            <person name="Natvig D.O."/>
            <person name="Lalanne C."/>
            <person name="Gautier V."/>
            <person name="Ament-Velasquez S.L."/>
            <person name="Kruys A."/>
            <person name="Hutchinson M.I."/>
            <person name="Powell A.J."/>
            <person name="Barry K."/>
            <person name="Miller A.N."/>
            <person name="Grigoriev I.V."/>
            <person name="Debuchy R."/>
            <person name="Gladieux P."/>
            <person name="Hiltunen Thoren M."/>
            <person name="Johannesson H."/>
        </authorList>
    </citation>
    <scope>NUCLEOTIDE SEQUENCE [LARGE SCALE GENOMIC DNA]</scope>
    <source>
        <strain evidence="2">CBS 284.82</strain>
    </source>
</reference>
<sequence>MPSQSEVEVAQLLIEKTAEAKEFRKRWKLVAAEVNKLRVQNQAFYIVTDEYLRGQTARLRYEIWNFAFGYFDGLPSQQMSLKNPNAGSFQHFISTVEDFDLYSNNFPALVEAFLWRFLVNNVFDLFLWADTAAKPLVQLSTLLRPSESSLCIPTGYPDLQRRFQIWKASTTTFVLDSSRPANESMKLPLVQALCNALGPFCRTERLILTKEVTDIIGMAIDLDREICKQVALVSWVFPVPGDLSDGRLIFDGKRMMIEREQSQPTHATNVRLVVAPALVKRGNSNGEDFDLENVVVKMKVMPH</sequence>
<evidence type="ECO:0000313" key="2">
    <source>
        <dbReference type="Proteomes" id="UP001303115"/>
    </source>
</evidence>
<dbReference type="AlphaFoldDB" id="A0AAN6P9F8"/>
<comment type="caution">
    <text evidence="1">The sequence shown here is derived from an EMBL/GenBank/DDBJ whole genome shotgun (WGS) entry which is preliminary data.</text>
</comment>
<organism evidence="1 2">
    <name type="scientific">Parachaetomium inaequale</name>
    <dbReference type="NCBI Taxonomy" id="2588326"/>
    <lineage>
        <taxon>Eukaryota</taxon>
        <taxon>Fungi</taxon>
        <taxon>Dikarya</taxon>
        <taxon>Ascomycota</taxon>
        <taxon>Pezizomycotina</taxon>
        <taxon>Sordariomycetes</taxon>
        <taxon>Sordariomycetidae</taxon>
        <taxon>Sordariales</taxon>
        <taxon>Chaetomiaceae</taxon>
        <taxon>Parachaetomium</taxon>
    </lineage>
</organism>
<dbReference type="Proteomes" id="UP001303115">
    <property type="component" value="Unassembled WGS sequence"/>
</dbReference>
<dbReference type="EMBL" id="MU854491">
    <property type="protein sequence ID" value="KAK4034189.1"/>
    <property type="molecule type" value="Genomic_DNA"/>
</dbReference>
<protein>
    <submittedName>
        <fullName evidence="1">Uncharacterized protein</fullName>
    </submittedName>
</protein>